<dbReference type="CDD" id="cd23992">
    <property type="entry name" value="PBP_GOBP"/>
    <property type="match status" value="1"/>
</dbReference>
<dbReference type="GO" id="GO:0005549">
    <property type="term" value="F:odorant binding"/>
    <property type="evidence" value="ECO:0007669"/>
    <property type="project" value="InterPro"/>
</dbReference>
<organism evidence="2 3">
    <name type="scientific">Pyrocoelia pectoralis</name>
    <dbReference type="NCBI Taxonomy" id="417401"/>
    <lineage>
        <taxon>Eukaryota</taxon>
        <taxon>Metazoa</taxon>
        <taxon>Ecdysozoa</taxon>
        <taxon>Arthropoda</taxon>
        <taxon>Hexapoda</taxon>
        <taxon>Insecta</taxon>
        <taxon>Pterygota</taxon>
        <taxon>Neoptera</taxon>
        <taxon>Endopterygota</taxon>
        <taxon>Coleoptera</taxon>
        <taxon>Polyphaga</taxon>
        <taxon>Elateriformia</taxon>
        <taxon>Elateroidea</taxon>
        <taxon>Lampyridae</taxon>
        <taxon>Lampyrinae</taxon>
        <taxon>Pyrocoelia</taxon>
    </lineage>
</organism>
<proteinExistence type="predicted"/>
<accession>A0AAN7ZCL0</accession>
<comment type="caution">
    <text evidence="2">The sequence shown here is derived from an EMBL/GenBank/DDBJ whole genome shotgun (WGS) entry which is preliminary data.</text>
</comment>
<dbReference type="InterPro" id="IPR036728">
    <property type="entry name" value="PBP_GOBP_sf"/>
</dbReference>
<feature type="signal peptide" evidence="1">
    <location>
        <begin position="1"/>
        <end position="18"/>
    </location>
</feature>
<dbReference type="Proteomes" id="UP001329430">
    <property type="component" value="Chromosome 7"/>
</dbReference>
<reference evidence="2 3" key="1">
    <citation type="journal article" date="2024" name="Insects">
        <title>An Improved Chromosome-Level Genome Assembly of the Firefly Pyrocoelia pectoralis.</title>
        <authorList>
            <person name="Fu X."/>
            <person name="Meyer-Rochow V.B."/>
            <person name="Ballantyne L."/>
            <person name="Zhu X."/>
        </authorList>
    </citation>
    <scope>NUCLEOTIDE SEQUENCE [LARGE SCALE GENOMIC DNA]</scope>
    <source>
        <strain evidence="2">XCY_ONT2</strain>
    </source>
</reference>
<gene>
    <name evidence="2" type="ORF">RI129_009802</name>
</gene>
<evidence type="ECO:0000313" key="3">
    <source>
        <dbReference type="Proteomes" id="UP001329430"/>
    </source>
</evidence>
<evidence type="ECO:0000313" key="2">
    <source>
        <dbReference type="EMBL" id="KAK5641255.1"/>
    </source>
</evidence>
<keyword evidence="3" id="KW-1185">Reference proteome</keyword>
<dbReference type="EMBL" id="JAVRBK010000007">
    <property type="protein sequence ID" value="KAK5641255.1"/>
    <property type="molecule type" value="Genomic_DNA"/>
</dbReference>
<name>A0AAN7ZCL0_9COLE</name>
<feature type="chain" id="PRO_5042905593" evidence="1">
    <location>
        <begin position="19"/>
        <end position="143"/>
    </location>
</feature>
<dbReference type="InterPro" id="IPR006170">
    <property type="entry name" value="PBP/GOBP"/>
</dbReference>
<dbReference type="Pfam" id="PF01395">
    <property type="entry name" value="PBP_GOBP"/>
    <property type="match status" value="1"/>
</dbReference>
<dbReference type="Gene3D" id="1.10.238.20">
    <property type="entry name" value="Pheromone/general odorant binding protein domain"/>
    <property type="match status" value="1"/>
</dbReference>
<sequence>MILQLFFVTCTMMCVSLGEMPNFDVIEKQCLNNLGYDEDIIKHENNLLSEDNEDMKTFFGCVWKEKGFQREDGSINFNSIYEIIISESKLSSQFESAYIAIQAIVSCRDVEGDDNGDTVIKVYNCLFEKVLEYDEEFKNIFVK</sequence>
<dbReference type="AlphaFoldDB" id="A0AAN7ZCL0"/>
<keyword evidence="1" id="KW-0732">Signal</keyword>
<evidence type="ECO:0000256" key="1">
    <source>
        <dbReference type="SAM" id="SignalP"/>
    </source>
</evidence>
<dbReference type="SUPFAM" id="SSF47565">
    <property type="entry name" value="Insect pheromone/odorant-binding proteins"/>
    <property type="match status" value="1"/>
</dbReference>
<protein>
    <submittedName>
        <fullName evidence="2">Uncharacterized protein</fullName>
    </submittedName>
</protein>